<evidence type="ECO:0000313" key="2">
    <source>
        <dbReference type="EMBL" id="KAH7132796.1"/>
    </source>
</evidence>
<reference evidence="2" key="1">
    <citation type="journal article" date="2021" name="Nat. Commun.">
        <title>Genetic determinants of endophytism in the Arabidopsis root mycobiome.</title>
        <authorList>
            <person name="Mesny F."/>
            <person name="Miyauchi S."/>
            <person name="Thiergart T."/>
            <person name="Pickel B."/>
            <person name="Atanasova L."/>
            <person name="Karlsson M."/>
            <person name="Huettel B."/>
            <person name="Barry K.W."/>
            <person name="Haridas S."/>
            <person name="Chen C."/>
            <person name="Bauer D."/>
            <person name="Andreopoulos W."/>
            <person name="Pangilinan J."/>
            <person name="LaButti K."/>
            <person name="Riley R."/>
            <person name="Lipzen A."/>
            <person name="Clum A."/>
            <person name="Drula E."/>
            <person name="Henrissat B."/>
            <person name="Kohler A."/>
            <person name="Grigoriev I.V."/>
            <person name="Martin F.M."/>
            <person name="Hacquard S."/>
        </authorList>
    </citation>
    <scope>NUCLEOTIDE SEQUENCE</scope>
    <source>
        <strain evidence="2">MPI-CAGE-AT-0147</strain>
    </source>
</reference>
<proteinExistence type="predicted"/>
<evidence type="ECO:0000313" key="3">
    <source>
        <dbReference type="Proteomes" id="UP000738349"/>
    </source>
</evidence>
<organism evidence="2 3">
    <name type="scientific">Dactylonectria macrodidyma</name>
    <dbReference type="NCBI Taxonomy" id="307937"/>
    <lineage>
        <taxon>Eukaryota</taxon>
        <taxon>Fungi</taxon>
        <taxon>Dikarya</taxon>
        <taxon>Ascomycota</taxon>
        <taxon>Pezizomycotina</taxon>
        <taxon>Sordariomycetes</taxon>
        <taxon>Hypocreomycetidae</taxon>
        <taxon>Hypocreales</taxon>
        <taxon>Nectriaceae</taxon>
        <taxon>Dactylonectria</taxon>
    </lineage>
</organism>
<keyword evidence="3" id="KW-1185">Reference proteome</keyword>
<protein>
    <submittedName>
        <fullName evidence="2">Uncharacterized protein</fullName>
    </submittedName>
</protein>
<evidence type="ECO:0000256" key="1">
    <source>
        <dbReference type="SAM" id="MobiDB-lite"/>
    </source>
</evidence>
<name>A0A9P9IUG1_9HYPO</name>
<comment type="caution">
    <text evidence="2">The sequence shown here is derived from an EMBL/GenBank/DDBJ whole genome shotgun (WGS) entry which is preliminary data.</text>
</comment>
<feature type="region of interest" description="Disordered" evidence="1">
    <location>
        <begin position="1"/>
        <end position="21"/>
    </location>
</feature>
<sequence>MQTWIVERPQNGSKRSSKPAEQVGKEIGFFLNGLPQGEADWNDYPYDGDFQSMVRSITLEDLDPRQRAKMDLRKRLTELARRIATAPRDPNQLQVAVFVSASVVANKHGVEISDNNPKCSLDANLANRQSKILRYILLLDVLEVYMGDCAYEIPLRRKPFMNVSFTEQHFCILMGILEQDRNVPCIPSRGRCSRYLRIPDLVNRLLHGIIRPLLQARFAPSILQAARERFTINALDIVVADETSHR</sequence>
<accession>A0A9P9IUG1</accession>
<dbReference type="Proteomes" id="UP000738349">
    <property type="component" value="Unassembled WGS sequence"/>
</dbReference>
<dbReference type="EMBL" id="JAGMUV010000016">
    <property type="protein sequence ID" value="KAH7132796.1"/>
    <property type="molecule type" value="Genomic_DNA"/>
</dbReference>
<gene>
    <name evidence="2" type="ORF">EDB81DRAFT_118956</name>
</gene>
<dbReference type="AlphaFoldDB" id="A0A9P9IUG1"/>